<comment type="caution">
    <text evidence="1">The sequence shown here is derived from an EMBL/GenBank/DDBJ whole genome shotgun (WGS) entry which is preliminary data.</text>
</comment>
<keyword evidence="2" id="KW-1185">Reference proteome</keyword>
<dbReference type="Proteomes" id="UP001164250">
    <property type="component" value="Chromosome 8"/>
</dbReference>
<evidence type="ECO:0000313" key="1">
    <source>
        <dbReference type="EMBL" id="KAJ0089845.1"/>
    </source>
</evidence>
<protein>
    <submittedName>
        <fullName evidence="1">Uncharacterized protein</fullName>
    </submittedName>
</protein>
<name>A0ACC1AT44_9ROSI</name>
<organism evidence="1 2">
    <name type="scientific">Pistacia atlantica</name>
    <dbReference type="NCBI Taxonomy" id="434234"/>
    <lineage>
        <taxon>Eukaryota</taxon>
        <taxon>Viridiplantae</taxon>
        <taxon>Streptophyta</taxon>
        <taxon>Embryophyta</taxon>
        <taxon>Tracheophyta</taxon>
        <taxon>Spermatophyta</taxon>
        <taxon>Magnoliopsida</taxon>
        <taxon>eudicotyledons</taxon>
        <taxon>Gunneridae</taxon>
        <taxon>Pentapetalae</taxon>
        <taxon>rosids</taxon>
        <taxon>malvids</taxon>
        <taxon>Sapindales</taxon>
        <taxon>Anacardiaceae</taxon>
        <taxon>Pistacia</taxon>
    </lineage>
</organism>
<evidence type="ECO:0000313" key="2">
    <source>
        <dbReference type="Proteomes" id="UP001164250"/>
    </source>
</evidence>
<sequence>MYLRFIILVSVLSLSLLCSSSNTNAEQPSELSHHSDSHIVSVQSLLPSTVCNRSLPVSGKATTLEVVNKYGSCSQLTRGKSSTPSLSQILLQDQYRVELIHSRRRNQSIKTQEDFTIPTISGNTVGTGNYFIKVGLGTPKQSVSLVIDTGSAITWTQCKPCPKTGCAKQVDPIFDPSKSKSYKSISCSSSFCSQINGGNCTSKKACPVSYNYVDGTSLSGSYATEKLVIESADNQPQFTEPNFIMVCAHNYTGDDEGVVGIMGLDRNGLSIISQTSSLFKNYFSYCLPAFFGSSTGYITFGKTNSFTNKVINFTPLTTDSQTYDVEITGLSLGGHNLPIDSQVFKKAGGTIDSGTVISRLPRVAYAALKLAFRKKMSKYKMVKPSGFLDTCYDFSKYDTVTIPKMSIFFKGGVELKMDVTGIVIPLKEDLTEVCLAFSTNPTEDDGALIGNIQQQGMEVHYDVAGKRIGYHSGCFLAEVEMSLHSVSLWMLEGRFLAEVKMSLQSNSYAKQAEAQCSDCHIVEVSSLLPPAVCNRTSTKVPNKASLEVVSKYGPCSTINEGKVKSPNYTEILHKDRARAKYIQSRIFKPKHSGSDDDDHLKRTKALTVGAVPFLSNGEFYITVFLGTPRQVVTLLLDTGSDITWTQCKPCLKCFKQKTPLFDPTKSSTYSSVPCRSKACLPDFEPTCSSNTCFYGISYGSGRSNGHVATEKLTIMNGFGTFVKYPYIFGCGTNNSADIDGVTGLMGLARNPSSFISQTYQKYFSYCYPSSYGSTGYITFGKSDDDIKNKFVKFTPITTSPKQSLFYDIMVTGMTVAGKKLPVASSEYTKFETFTDSGTTFTALPPSLYVALRSAFRKQMSKYKMIKPVSDELDTCYDFRRYDKVVIPKISFFFKGGVELELDVKGIMVVYKKDLSQVCLAFQKADADDPTFILGNSQLRGKEVHHDIVGQRVGFGPGGCS</sequence>
<dbReference type="EMBL" id="CM047904">
    <property type="protein sequence ID" value="KAJ0089845.1"/>
    <property type="molecule type" value="Genomic_DNA"/>
</dbReference>
<reference evidence="2" key="1">
    <citation type="journal article" date="2023" name="G3 (Bethesda)">
        <title>Genome assembly and association tests identify interacting loci associated with vigor, precocity, and sex in interspecific pistachio rootstocks.</title>
        <authorList>
            <person name="Palmer W."/>
            <person name="Jacygrad E."/>
            <person name="Sagayaradj S."/>
            <person name="Cavanaugh K."/>
            <person name="Han R."/>
            <person name="Bertier L."/>
            <person name="Beede B."/>
            <person name="Kafkas S."/>
            <person name="Golino D."/>
            <person name="Preece J."/>
            <person name="Michelmore R."/>
        </authorList>
    </citation>
    <scope>NUCLEOTIDE SEQUENCE [LARGE SCALE GENOMIC DNA]</scope>
</reference>
<gene>
    <name evidence="1" type="ORF">Patl1_12618</name>
</gene>
<accession>A0ACC1AT44</accession>
<proteinExistence type="predicted"/>